<keyword evidence="1" id="KW-1185">Reference proteome</keyword>
<reference evidence="1" key="1">
    <citation type="journal article" date="2020" name="Nat. Ecol. Evol.">
        <title>Deeply conserved synteny resolves early events in vertebrate evolution.</title>
        <authorList>
            <person name="Simakov O."/>
            <person name="Marletaz F."/>
            <person name="Yue J.X."/>
            <person name="O'Connell B."/>
            <person name="Jenkins J."/>
            <person name="Brandt A."/>
            <person name="Calef R."/>
            <person name="Tung C.H."/>
            <person name="Huang T.K."/>
            <person name="Schmutz J."/>
            <person name="Satoh N."/>
            <person name="Yu J.K."/>
            <person name="Putnam N.H."/>
            <person name="Green R.E."/>
            <person name="Rokhsar D.S."/>
        </authorList>
    </citation>
    <scope>NUCLEOTIDE SEQUENCE [LARGE SCALE GENOMIC DNA]</scope>
    <source>
        <strain evidence="1">S238N-H82</strain>
    </source>
</reference>
<dbReference type="OMA" id="CESESLY"/>
<dbReference type="PANTHER" id="PTHR47510:SF3">
    <property type="entry name" value="ENDO_EXONUCLEASE_PHOSPHATASE DOMAIN-CONTAINING PROTEIN"/>
    <property type="match status" value="1"/>
</dbReference>
<proteinExistence type="predicted"/>
<protein>
    <submittedName>
        <fullName evidence="2">Uncharacterized protein LOC118403068</fullName>
    </submittedName>
</protein>
<dbReference type="AlphaFoldDB" id="A0A9J7KF83"/>
<dbReference type="GeneID" id="118403068"/>
<evidence type="ECO:0000313" key="2">
    <source>
        <dbReference type="RefSeq" id="XP_035657398.1"/>
    </source>
</evidence>
<accession>A0A9J7KF83</accession>
<dbReference type="RefSeq" id="XP_035657398.1">
    <property type="nucleotide sequence ID" value="XM_035801505.1"/>
</dbReference>
<reference evidence="2" key="2">
    <citation type="submission" date="2025-08" db="UniProtKB">
        <authorList>
            <consortium name="RefSeq"/>
        </authorList>
    </citation>
    <scope>IDENTIFICATION</scope>
    <source>
        <strain evidence="2">S238N-H82</strain>
        <tissue evidence="2">Testes</tissue>
    </source>
</reference>
<dbReference type="Proteomes" id="UP000001554">
    <property type="component" value="Chromosome 16"/>
</dbReference>
<gene>
    <name evidence="2" type="primary">LOC118403068</name>
</gene>
<organism evidence="1 2">
    <name type="scientific">Branchiostoma floridae</name>
    <name type="common">Florida lancelet</name>
    <name type="synonym">Amphioxus</name>
    <dbReference type="NCBI Taxonomy" id="7739"/>
    <lineage>
        <taxon>Eukaryota</taxon>
        <taxon>Metazoa</taxon>
        <taxon>Chordata</taxon>
        <taxon>Cephalochordata</taxon>
        <taxon>Leptocardii</taxon>
        <taxon>Amphioxiformes</taxon>
        <taxon>Branchiostomatidae</taxon>
        <taxon>Branchiostoma</taxon>
    </lineage>
</organism>
<dbReference type="KEGG" id="bfo:118403068"/>
<name>A0A9J7KF83_BRAFL</name>
<dbReference type="OrthoDB" id="407509at2759"/>
<dbReference type="PANTHER" id="PTHR47510">
    <property type="entry name" value="REVERSE TRANSCRIPTASE DOMAIN-CONTAINING PROTEIN"/>
    <property type="match status" value="1"/>
</dbReference>
<evidence type="ECO:0000313" key="1">
    <source>
        <dbReference type="Proteomes" id="UP000001554"/>
    </source>
</evidence>
<sequence>MEETDLEVIWVQVRPRRLPRSVPVIALGVIYHPPCKNNKQGSDAMLTHLITRVDTILNHQPQAGILLCGDLNGLPLKRLQTAHPTLKQIVKQPTRGAAILDVVITNLAQNYNKPQIIPPIGNSDHACVLLKSGIPAVKHPTVRVPRRVVTPHRKREFEIALAVQDWTEVFEAVSVHDKVAKFYAILTSLQDTHCPVKMSPVRTNDKGWFTERVKKAIEKRQTEFQRHGKTQMWRSLRNKVNTAIRQAKNWHYRHCIQQLRGEAPRKWWESINRELGRSGSSGRVTITDELSAESISQYFAKAGCESESLYIFPLPFAGVCPDLCSIGEVKVLLKTTNPRKASGPDNVPNWVLKDCAEDLAPVVCHLFNTSYAKGTVPSVWKSANVVPVPKAAGASQVEDFRPVSLLAVLAKLLERCILKRLLPALTMVIRDQYAYMKGSSTTLALEVDKMP</sequence>